<sequence length="114" mass="12226">MKFAAASCFLGLISTVLAQTPLAINTPTTPVYQCEDLLITWQGGVEPYSLVYLIGGSTSIPGHEFFATGLTGYSYDWTVSVDYYTPIALVVQDNTGTRAETATFTVERPNSGAC</sequence>
<evidence type="ECO:0000313" key="2">
    <source>
        <dbReference type="EMBL" id="KIM58873.1"/>
    </source>
</evidence>
<evidence type="ECO:0000256" key="1">
    <source>
        <dbReference type="SAM" id="SignalP"/>
    </source>
</evidence>
<dbReference type="HOGENOM" id="CLU_063099_4_1_1"/>
<dbReference type="EMBL" id="KN822080">
    <property type="protein sequence ID" value="KIM58873.1"/>
    <property type="molecule type" value="Genomic_DNA"/>
</dbReference>
<keyword evidence="1" id="KW-0732">Signal</keyword>
<dbReference type="Proteomes" id="UP000053989">
    <property type="component" value="Unassembled WGS sequence"/>
</dbReference>
<dbReference type="OrthoDB" id="3362246at2759"/>
<organism evidence="2 3">
    <name type="scientific">Scleroderma citrinum Foug A</name>
    <dbReference type="NCBI Taxonomy" id="1036808"/>
    <lineage>
        <taxon>Eukaryota</taxon>
        <taxon>Fungi</taxon>
        <taxon>Dikarya</taxon>
        <taxon>Basidiomycota</taxon>
        <taxon>Agaricomycotina</taxon>
        <taxon>Agaricomycetes</taxon>
        <taxon>Agaricomycetidae</taxon>
        <taxon>Boletales</taxon>
        <taxon>Sclerodermatineae</taxon>
        <taxon>Sclerodermataceae</taxon>
        <taxon>Scleroderma</taxon>
    </lineage>
</organism>
<protein>
    <recommendedName>
        <fullName evidence="4">Secreted protein</fullName>
    </recommendedName>
</protein>
<dbReference type="STRING" id="1036808.A0A0C2ZAH0"/>
<evidence type="ECO:0008006" key="4">
    <source>
        <dbReference type="Google" id="ProtNLM"/>
    </source>
</evidence>
<feature type="chain" id="PRO_5002174881" description="Secreted protein" evidence="1">
    <location>
        <begin position="19"/>
        <end position="114"/>
    </location>
</feature>
<accession>A0A0C2ZAH0</accession>
<keyword evidence="3" id="KW-1185">Reference proteome</keyword>
<feature type="signal peptide" evidence="1">
    <location>
        <begin position="1"/>
        <end position="18"/>
    </location>
</feature>
<dbReference type="InParanoid" id="A0A0C2ZAH0"/>
<name>A0A0C2ZAH0_9AGAM</name>
<proteinExistence type="predicted"/>
<dbReference type="AlphaFoldDB" id="A0A0C2ZAH0"/>
<gene>
    <name evidence="2" type="ORF">SCLCIDRAFT_1048851</name>
</gene>
<reference evidence="2 3" key="1">
    <citation type="submission" date="2014-04" db="EMBL/GenBank/DDBJ databases">
        <authorList>
            <consortium name="DOE Joint Genome Institute"/>
            <person name="Kuo A."/>
            <person name="Kohler A."/>
            <person name="Nagy L.G."/>
            <person name="Floudas D."/>
            <person name="Copeland A."/>
            <person name="Barry K.W."/>
            <person name="Cichocki N."/>
            <person name="Veneault-Fourrey C."/>
            <person name="LaButti K."/>
            <person name="Lindquist E.A."/>
            <person name="Lipzen A."/>
            <person name="Lundell T."/>
            <person name="Morin E."/>
            <person name="Murat C."/>
            <person name="Sun H."/>
            <person name="Tunlid A."/>
            <person name="Henrissat B."/>
            <person name="Grigoriev I.V."/>
            <person name="Hibbett D.S."/>
            <person name="Martin F."/>
            <person name="Nordberg H.P."/>
            <person name="Cantor M.N."/>
            <person name="Hua S.X."/>
        </authorList>
    </citation>
    <scope>NUCLEOTIDE SEQUENCE [LARGE SCALE GENOMIC DNA]</scope>
    <source>
        <strain evidence="2 3">Foug A</strain>
    </source>
</reference>
<reference evidence="3" key="2">
    <citation type="submission" date="2015-01" db="EMBL/GenBank/DDBJ databases">
        <title>Evolutionary Origins and Diversification of the Mycorrhizal Mutualists.</title>
        <authorList>
            <consortium name="DOE Joint Genome Institute"/>
            <consortium name="Mycorrhizal Genomics Consortium"/>
            <person name="Kohler A."/>
            <person name="Kuo A."/>
            <person name="Nagy L.G."/>
            <person name="Floudas D."/>
            <person name="Copeland A."/>
            <person name="Barry K.W."/>
            <person name="Cichocki N."/>
            <person name="Veneault-Fourrey C."/>
            <person name="LaButti K."/>
            <person name="Lindquist E.A."/>
            <person name="Lipzen A."/>
            <person name="Lundell T."/>
            <person name="Morin E."/>
            <person name="Murat C."/>
            <person name="Riley R."/>
            <person name="Ohm R."/>
            <person name="Sun H."/>
            <person name="Tunlid A."/>
            <person name="Henrissat B."/>
            <person name="Grigoriev I.V."/>
            <person name="Hibbett D.S."/>
            <person name="Martin F."/>
        </authorList>
    </citation>
    <scope>NUCLEOTIDE SEQUENCE [LARGE SCALE GENOMIC DNA]</scope>
    <source>
        <strain evidence="3">Foug A</strain>
    </source>
</reference>
<evidence type="ECO:0000313" key="3">
    <source>
        <dbReference type="Proteomes" id="UP000053989"/>
    </source>
</evidence>